<keyword evidence="6" id="KW-0456">Lyase</keyword>
<dbReference type="Pfam" id="PF01174">
    <property type="entry name" value="SNO"/>
    <property type="match status" value="1"/>
</dbReference>
<dbReference type="GO" id="GO:0004359">
    <property type="term" value="F:glutaminase activity"/>
    <property type="evidence" value="ECO:0007669"/>
    <property type="project" value="UniProtKB-EC"/>
</dbReference>
<dbReference type="PROSITE" id="PS51274">
    <property type="entry name" value="GATASE_COBBQ"/>
    <property type="match status" value="1"/>
</dbReference>
<reference evidence="9 11" key="3">
    <citation type="journal article" date="2016" name="Biotechnol. Bioeng.">
        <title>Traits of selected Clostridium strains for syngas fermentation to ethanol.</title>
        <authorList>
            <person name="Martin M.E."/>
            <person name="Richter H."/>
            <person name="Saha S."/>
            <person name="Angenent L.T."/>
        </authorList>
    </citation>
    <scope>NUCLEOTIDE SEQUENCE [LARGE SCALE GENOMIC DNA]</scope>
    <source>
        <strain evidence="9 11">PETC</strain>
    </source>
</reference>
<dbReference type="PANTHER" id="PTHR31559:SF0">
    <property type="entry name" value="PYRIDOXAL 5'-PHOSPHATE SYNTHASE SUBUNIT SNO1-RELATED"/>
    <property type="match status" value="1"/>
</dbReference>
<dbReference type="PATRIC" id="fig|748727.19.peg.3080"/>
<dbReference type="GO" id="GO:0016829">
    <property type="term" value="F:lyase activity"/>
    <property type="evidence" value="ECO:0007669"/>
    <property type="project" value="UniProtKB-KW"/>
</dbReference>
<evidence type="ECO:0000313" key="8">
    <source>
        <dbReference type="EMBL" id="ADK14419.1"/>
    </source>
</evidence>
<evidence type="ECO:0000256" key="3">
    <source>
        <dbReference type="ARBA" id="ARBA00022801"/>
    </source>
</evidence>
<comment type="similarity">
    <text evidence="1">Belongs to the glutaminase PdxT/SNO family.</text>
</comment>
<dbReference type="OrthoDB" id="9810320at2"/>
<dbReference type="GO" id="GO:0005829">
    <property type="term" value="C:cytosol"/>
    <property type="evidence" value="ECO:0007669"/>
    <property type="project" value="TreeGrafter"/>
</dbReference>
<evidence type="ECO:0000313" key="9">
    <source>
        <dbReference type="EMBL" id="OAA88161.1"/>
    </source>
</evidence>
<evidence type="ECO:0000256" key="6">
    <source>
        <dbReference type="ARBA" id="ARBA00023239"/>
    </source>
</evidence>
<evidence type="ECO:0000256" key="2">
    <source>
        <dbReference type="ARBA" id="ARBA00012918"/>
    </source>
</evidence>
<dbReference type="PROSITE" id="PS01236">
    <property type="entry name" value="PDXT_SNO_1"/>
    <property type="match status" value="1"/>
</dbReference>
<dbReference type="HOGENOM" id="CLU_069674_3_1_9"/>
<dbReference type="GO" id="GO:0016740">
    <property type="term" value="F:transferase activity"/>
    <property type="evidence" value="ECO:0007669"/>
    <property type="project" value="UniProtKB-KW"/>
</dbReference>
<dbReference type="GO" id="GO:1903600">
    <property type="term" value="C:glutaminase complex"/>
    <property type="evidence" value="ECO:0007669"/>
    <property type="project" value="TreeGrafter"/>
</dbReference>
<protein>
    <recommendedName>
        <fullName evidence="2">glutaminase</fullName>
        <ecNumber evidence="2">3.5.1.2</ecNumber>
    </recommendedName>
</protein>
<dbReference type="GO" id="GO:0008614">
    <property type="term" value="P:pyridoxine metabolic process"/>
    <property type="evidence" value="ECO:0007669"/>
    <property type="project" value="TreeGrafter"/>
</dbReference>
<dbReference type="GO" id="GO:0042823">
    <property type="term" value="P:pyridoxal phosphate biosynthetic process"/>
    <property type="evidence" value="ECO:0007669"/>
    <property type="project" value="InterPro"/>
</dbReference>
<keyword evidence="5 9" id="KW-0315">Glutamine amidotransferase</keyword>
<dbReference type="Gene3D" id="3.40.50.880">
    <property type="match status" value="1"/>
</dbReference>
<keyword evidence="11" id="KW-1185">Reference proteome</keyword>
<reference evidence="8 10" key="2">
    <citation type="journal article" date="2010" name="Proc. Natl. Acad. Sci. U.S.A.">
        <title>Clostridium ljungdahlii represents a microbial production platform based on syngas.</title>
        <authorList>
            <person name="Kopke M."/>
            <person name="Held C."/>
            <person name="Hujer S."/>
            <person name="Liesegang H."/>
            <person name="Wiezer A."/>
            <person name="Wollherr A."/>
            <person name="Ehrenreich A."/>
            <person name="Liebl W."/>
            <person name="Gottschalk G."/>
            <person name="Durre P."/>
        </authorList>
    </citation>
    <scope>NUCLEOTIDE SEQUENCE [LARGE SCALE GENOMIC DNA]</scope>
    <source>
        <strain evidence="10">ATCC 55383 / DSM 13528 / PETC</strain>
        <strain evidence="8">DSM 13528</strain>
    </source>
</reference>
<dbReference type="EMBL" id="LITS01000006">
    <property type="protein sequence ID" value="OAA88161.1"/>
    <property type="molecule type" value="Genomic_DNA"/>
</dbReference>
<evidence type="ECO:0000256" key="5">
    <source>
        <dbReference type="ARBA" id="ARBA00022962"/>
    </source>
</evidence>
<dbReference type="Proteomes" id="UP000001656">
    <property type="component" value="Chromosome"/>
</dbReference>
<reference evidence="8" key="1">
    <citation type="submission" date="2009-07" db="EMBL/GenBank/DDBJ databases">
        <authorList>
            <person name="Koepke M."/>
            <person name="Hujer S."/>
            <person name="Held C."/>
            <person name="Wiezer A."/>
            <person name="Liesegang H."/>
            <person name="Ehrenreich A."/>
            <person name="Gottschalk G."/>
            <person name="Duerre P."/>
        </authorList>
    </citation>
    <scope>NUCLEOTIDE SEQUENCE</scope>
    <source>
        <strain evidence="8">DSM 13528</strain>
    </source>
</reference>
<dbReference type="STRING" id="748727.CLJU_c13510"/>
<evidence type="ECO:0000313" key="10">
    <source>
        <dbReference type="Proteomes" id="UP000001656"/>
    </source>
</evidence>
<gene>
    <name evidence="9" type="primary">pdxT_2</name>
    <name evidence="8" type="ordered locus">CLJU_c13510</name>
    <name evidence="9" type="ORF">WX45_03028</name>
</gene>
<dbReference type="InterPro" id="IPR029062">
    <property type="entry name" value="Class_I_gatase-like"/>
</dbReference>
<organism evidence="8 10">
    <name type="scientific">Clostridium ljungdahlii (strain ATCC 55383 / DSM 13528 / PETC)</name>
    <dbReference type="NCBI Taxonomy" id="748727"/>
    <lineage>
        <taxon>Bacteria</taxon>
        <taxon>Bacillati</taxon>
        <taxon>Bacillota</taxon>
        <taxon>Clostridia</taxon>
        <taxon>Eubacteriales</taxon>
        <taxon>Clostridiaceae</taxon>
        <taxon>Clostridium</taxon>
    </lineage>
</organism>
<sequence length="91" mass="9998">MKIGVLAFQGGVVEHIKHLKSLNCEDVEVKKCEELDDISGIILPGGESTTIGKSLKKMGGFQKLKEKIINGLPVWGTCARMILLDKNIEYV</sequence>
<accession>D8GS66</accession>
<dbReference type="PROSITE" id="PS51273">
    <property type="entry name" value="GATASE_TYPE_1"/>
    <property type="match status" value="1"/>
</dbReference>
<evidence type="ECO:0000256" key="4">
    <source>
        <dbReference type="ARBA" id="ARBA00022898"/>
    </source>
</evidence>
<dbReference type="MEROPS" id="C26.A32"/>
<dbReference type="InterPro" id="IPR002161">
    <property type="entry name" value="PdxT/SNO"/>
</dbReference>
<dbReference type="SUPFAM" id="SSF52317">
    <property type="entry name" value="Class I glutamine amidotransferase-like"/>
    <property type="match status" value="1"/>
</dbReference>
<dbReference type="KEGG" id="clj:CLJU_c13510"/>
<name>D8GS66_CLOLD</name>
<dbReference type="InterPro" id="IPR021196">
    <property type="entry name" value="PdxT/SNO_CS"/>
</dbReference>
<evidence type="ECO:0000313" key="11">
    <source>
        <dbReference type="Proteomes" id="UP000077020"/>
    </source>
</evidence>
<dbReference type="EMBL" id="CP001666">
    <property type="protein sequence ID" value="ADK14419.1"/>
    <property type="molecule type" value="Genomic_DNA"/>
</dbReference>
<dbReference type="AlphaFoldDB" id="D8GS66"/>
<keyword evidence="3" id="KW-0378">Hydrolase</keyword>
<dbReference type="Proteomes" id="UP000077020">
    <property type="component" value="Unassembled WGS sequence"/>
</dbReference>
<proteinExistence type="inferred from homology"/>
<dbReference type="EC" id="3.5.1.2" evidence="2"/>
<comment type="catalytic activity">
    <reaction evidence="7">
        <text>L-glutamine + H2O = L-glutamate + NH4(+)</text>
        <dbReference type="Rhea" id="RHEA:15889"/>
        <dbReference type="ChEBI" id="CHEBI:15377"/>
        <dbReference type="ChEBI" id="CHEBI:28938"/>
        <dbReference type="ChEBI" id="CHEBI:29985"/>
        <dbReference type="ChEBI" id="CHEBI:58359"/>
        <dbReference type="EC" id="3.5.1.2"/>
    </reaction>
</comment>
<dbReference type="eggNOG" id="COG0311">
    <property type="taxonomic scope" value="Bacteria"/>
</dbReference>
<dbReference type="PANTHER" id="PTHR31559">
    <property type="entry name" value="PYRIDOXAL 5'-PHOSPHATE SYNTHASE SUBUNIT SNO"/>
    <property type="match status" value="1"/>
</dbReference>
<keyword evidence="9" id="KW-0808">Transferase</keyword>
<evidence type="ECO:0000256" key="1">
    <source>
        <dbReference type="ARBA" id="ARBA00008345"/>
    </source>
</evidence>
<evidence type="ECO:0000256" key="7">
    <source>
        <dbReference type="ARBA" id="ARBA00049534"/>
    </source>
</evidence>
<dbReference type="PROSITE" id="PS51130">
    <property type="entry name" value="PDXT_SNO_2"/>
    <property type="match status" value="1"/>
</dbReference>
<keyword evidence="4" id="KW-0663">Pyridoxal phosphate</keyword>